<keyword evidence="2" id="KW-1185">Reference proteome</keyword>
<comment type="caution">
    <text evidence="1">The sequence shown here is derived from an EMBL/GenBank/DDBJ whole genome shotgun (WGS) entry which is preliminary data.</text>
</comment>
<gene>
    <name evidence="1" type="ORF">GCM10010319_27520</name>
</gene>
<proteinExistence type="predicted"/>
<dbReference type="EMBL" id="BAAABW010000015">
    <property type="protein sequence ID" value="GAA0349253.1"/>
    <property type="molecule type" value="Genomic_DNA"/>
</dbReference>
<evidence type="ECO:0000313" key="1">
    <source>
        <dbReference type="EMBL" id="GAA0349253.1"/>
    </source>
</evidence>
<evidence type="ECO:0000313" key="2">
    <source>
        <dbReference type="Proteomes" id="UP001500063"/>
    </source>
</evidence>
<name>A0ABN0WX88_9ACTN</name>
<reference evidence="1 2" key="1">
    <citation type="journal article" date="2019" name="Int. J. Syst. Evol. Microbiol.">
        <title>The Global Catalogue of Microorganisms (GCM) 10K type strain sequencing project: providing services to taxonomists for standard genome sequencing and annotation.</title>
        <authorList>
            <consortium name="The Broad Institute Genomics Platform"/>
            <consortium name="The Broad Institute Genome Sequencing Center for Infectious Disease"/>
            <person name="Wu L."/>
            <person name="Ma J."/>
        </authorList>
    </citation>
    <scope>NUCLEOTIDE SEQUENCE [LARGE SCALE GENOMIC DNA]</scope>
    <source>
        <strain evidence="1 2">JCM 4565</strain>
    </source>
</reference>
<organism evidence="1 2">
    <name type="scientific">Streptomyces blastmyceticus</name>
    <dbReference type="NCBI Taxonomy" id="68180"/>
    <lineage>
        <taxon>Bacteria</taxon>
        <taxon>Bacillati</taxon>
        <taxon>Actinomycetota</taxon>
        <taxon>Actinomycetes</taxon>
        <taxon>Kitasatosporales</taxon>
        <taxon>Streptomycetaceae</taxon>
        <taxon>Streptomyces</taxon>
    </lineage>
</organism>
<accession>A0ABN0WX88</accession>
<protein>
    <submittedName>
        <fullName evidence="1">Uncharacterized protein</fullName>
    </submittedName>
</protein>
<sequence>MSETSGQMVGIERSLVLSESRDSSGTDIATVRQSRDGDLVLYCTTSGYAVMMMIGEDVREYRRWCTVAADDVPWLVDDPTTALEAVRDVVVADDGNPGTNESAKIEARFVEWLRAREVPFTSRTEDYEG</sequence>
<dbReference type="RefSeq" id="WP_344118085.1">
    <property type="nucleotide sequence ID" value="NZ_BAAABW010000015.1"/>
</dbReference>
<dbReference type="Proteomes" id="UP001500063">
    <property type="component" value="Unassembled WGS sequence"/>
</dbReference>